<accession>A0ABU1AWJ0</accession>
<gene>
    <name evidence="1" type="ORF">QEH52_07525</name>
</gene>
<comment type="caution">
    <text evidence="1">The sequence shown here is derived from an EMBL/GenBank/DDBJ whole genome shotgun (WGS) entry which is preliminary data.</text>
</comment>
<protein>
    <recommendedName>
        <fullName evidence="3">Killer suppression protein HigA</fullName>
    </recommendedName>
</protein>
<dbReference type="InterPro" id="IPR035093">
    <property type="entry name" value="RelE/ParE_toxin_dom_sf"/>
</dbReference>
<dbReference type="Gene3D" id="3.30.2310.20">
    <property type="entry name" value="RelE-like"/>
    <property type="match status" value="1"/>
</dbReference>
<dbReference type="SUPFAM" id="SSF143011">
    <property type="entry name" value="RelE-like"/>
    <property type="match status" value="1"/>
</dbReference>
<organism evidence="1 2">
    <name type="scientific">Thalassobacterium maritimum</name>
    <dbReference type="NCBI Taxonomy" id="3041265"/>
    <lineage>
        <taxon>Bacteria</taxon>
        <taxon>Pseudomonadati</taxon>
        <taxon>Verrucomicrobiota</taxon>
        <taxon>Opitutia</taxon>
        <taxon>Puniceicoccales</taxon>
        <taxon>Coraliomargaritaceae</taxon>
        <taxon>Thalassobacterium</taxon>
    </lineage>
</organism>
<evidence type="ECO:0008006" key="3">
    <source>
        <dbReference type="Google" id="ProtNLM"/>
    </source>
</evidence>
<proteinExistence type="predicted"/>
<dbReference type="Proteomes" id="UP001225316">
    <property type="component" value="Unassembled WGS sequence"/>
</dbReference>
<evidence type="ECO:0000313" key="2">
    <source>
        <dbReference type="Proteomes" id="UP001225316"/>
    </source>
</evidence>
<reference evidence="1 2" key="1">
    <citation type="submission" date="2023-04" db="EMBL/GenBank/DDBJ databases">
        <title>A novel bacteria isolated from coastal sediment.</title>
        <authorList>
            <person name="Liu X.-J."/>
            <person name="Du Z.-J."/>
        </authorList>
    </citation>
    <scope>NUCLEOTIDE SEQUENCE [LARGE SCALE GENOMIC DNA]</scope>
    <source>
        <strain evidence="1 2">SDUM461003</strain>
    </source>
</reference>
<dbReference type="EMBL" id="JARXHW010000013">
    <property type="protein sequence ID" value="MDQ8207352.1"/>
    <property type="molecule type" value="Genomic_DNA"/>
</dbReference>
<evidence type="ECO:0000313" key="1">
    <source>
        <dbReference type="EMBL" id="MDQ8207352.1"/>
    </source>
</evidence>
<dbReference type="RefSeq" id="WP_308949488.1">
    <property type="nucleotide sequence ID" value="NZ_JARXHW010000013.1"/>
</dbReference>
<keyword evidence="2" id="KW-1185">Reference proteome</keyword>
<sequence>MKITYRTKKLQKIASKAATRQKELGSVRAKNFEKRISELLAATCLEDLRYLPQSGIHELTGNRKGQFAANLSGNHRLIFIPKNDPEPRKADGGWNWSAITIVEIIETTDYHGN</sequence>
<name>A0ABU1AWJ0_9BACT</name>